<feature type="transmembrane region" description="Helical" evidence="8">
    <location>
        <begin position="12"/>
        <end position="29"/>
    </location>
</feature>
<comment type="subcellular location">
    <subcellularLocation>
        <location evidence="1">Membrane</location>
        <topology evidence="1">Multi-pass membrane protein</topology>
    </subcellularLocation>
</comment>
<dbReference type="RefSeq" id="WP_038694403.1">
    <property type="nucleotide sequence ID" value="NZ_CP009286.1"/>
</dbReference>
<evidence type="ECO:0000256" key="6">
    <source>
        <dbReference type="ARBA" id="ARBA00022989"/>
    </source>
</evidence>
<dbReference type="InterPro" id="IPR004761">
    <property type="entry name" value="Spore_GerAB"/>
</dbReference>
<feature type="transmembrane region" description="Helical" evidence="8">
    <location>
        <begin position="147"/>
        <end position="165"/>
    </location>
</feature>
<keyword evidence="5 8" id="KW-0812">Transmembrane</keyword>
<dbReference type="GO" id="GO:0016020">
    <property type="term" value="C:membrane"/>
    <property type="evidence" value="ECO:0007669"/>
    <property type="project" value="UniProtKB-SubCell"/>
</dbReference>
<feature type="transmembrane region" description="Helical" evidence="8">
    <location>
        <begin position="84"/>
        <end position="103"/>
    </location>
</feature>
<comment type="similarity">
    <text evidence="2">Belongs to the amino acid-polyamine-organocation (APC) superfamily. Spore germination protein (SGP) (TC 2.A.3.9) family.</text>
</comment>
<reference evidence="9 10" key="1">
    <citation type="submission" date="2014-08" db="EMBL/GenBank/DDBJ databases">
        <title>Comparative genomics of the Paenibacillus odorifer group.</title>
        <authorList>
            <person name="den Bakker H.C."/>
            <person name="Tsai Y.-C."/>
            <person name="Martin N."/>
            <person name="Korlach J."/>
            <person name="Wiedmann M."/>
        </authorList>
    </citation>
    <scope>NUCLEOTIDE SEQUENCE [LARGE SCALE GENOMIC DNA]</scope>
    <source>
        <strain evidence="9 10">DSM 14472</strain>
    </source>
</reference>
<dbReference type="PANTHER" id="PTHR34975:SF2">
    <property type="entry name" value="SPORE GERMINATION PROTEIN A2"/>
    <property type="match status" value="1"/>
</dbReference>
<dbReference type="AlphaFoldDB" id="A0A089LQ16"/>
<feature type="transmembrane region" description="Helical" evidence="8">
    <location>
        <begin position="271"/>
        <end position="296"/>
    </location>
</feature>
<evidence type="ECO:0000256" key="7">
    <source>
        <dbReference type="ARBA" id="ARBA00023136"/>
    </source>
</evidence>
<evidence type="ECO:0000256" key="5">
    <source>
        <dbReference type="ARBA" id="ARBA00022692"/>
    </source>
</evidence>
<sequence length="364" mass="39877">MSHIPRQITTLRATSVIISTVIGVNILSFPRYMANAGGSGAPLVAIGGTALAFVGLLPAVLLCQRFPRENLFLFSRRLIGRVPADLLTAIVCLLFLVVTALTARQFGEVALIVLFRKTPIEAVILILLLLCLFASRRGVIKFAQIHFFYLPLIILPLAGIILASLRDIDHLNLLPVISGNVHSFFKGSVASSSLYQSSFIFILLVPFMKRPRRTLGVMSAAVGTIGVLYALIAASVVGMFGAEETKLLFYPTLEAARSTSIGGNVLERLDALFIIIWVFSVFTSAYSTFYLSAYSLRTLLSLRDQRSACSFLLPVVFLLSLVPKNIFETYSAAYSMALANLYIMIYPLVLYVVAVVRKKRGTPQ</sequence>
<dbReference type="GO" id="GO:0009847">
    <property type="term" value="P:spore germination"/>
    <property type="evidence" value="ECO:0007669"/>
    <property type="project" value="InterPro"/>
</dbReference>
<feature type="transmembrane region" description="Helical" evidence="8">
    <location>
        <begin position="109"/>
        <end position="135"/>
    </location>
</feature>
<dbReference type="Proteomes" id="UP000029507">
    <property type="component" value="Chromosome"/>
</dbReference>
<dbReference type="Pfam" id="PF03845">
    <property type="entry name" value="Spore_permease"/>
    <property type="match status" value="1"/>
</dbReference>
<feature type="transmembrane region" description="Helical" evidence="8">
    <location>
        <begin position="308"/>
        <end position="327"/>
    </location>
</feature>
<evidence type="ECO:0000256" key="3">
    <source>
        <dbReference type="ARBA" id="ARBA00022448"/>
    </source>
</evidence>
<evidence type="ECO:0000256" key="2">
    <source>
        <dbReference type="ARBA" id="ARBA00007998"/>
    </source>
</evidence>
<dbReference type="NCBIfam" id="TIGR00912">
    <property type="entry name" value="2A0309"/>
    <property type="match status" value="1"/>
</dbReference>
<evidence type="ECO:0000256" key="8">
    <source>
        <dbReference type="SAM" id="Phobius"/>
    </source>
</evidence>
<accession>A0A089LQ16</accession>
<name>A0A089LQ16_9BACL</name>
<protein>
    <submittedName>
        <fullName evidence="9">Uncharacterized protein</fullName>
    </submittedName>
</protein>
<keyword evidence="7 8" id="KW-0472">Membrane</keyword>
<feature type="transmembrane region" description="Helical" evidence="8">
    <location>
        <begin position="333"/>
        <end position="356"/>
    </location>
</feature>
<feature type="transmembrane region" description="Helical" evidence="8">
    <location>
        <begin position="185"/>
        <end position="205"/>
    </location>
</feature>
<proteinExistence type="inferred from homology"/>
<keyword evidence="10" id="KW-1185">Reference proteome</keyword>
<keyword evidence="6 8" id="KW-1133">Transmembrane helix</keyword>
<dbReference type="PANTHER" id="PTHR34975">
    <property type="entry name" value="SPORE GERMINATION PROTEIN A2"/>
    <property type="match status" value="1"/>
</dbReference>
<dbReference type="HOGENOM" id="CLU_047547_0_2_9"/>
<feature type="transmembrane region" description="Helical" evidence="8">
    <location>
        <begin position="41"/>
        <end position="63"/>
    </location>
</feature>
<gene>
    <name evidence="9" type="ORF">PSTEL_07285</name>
</gene>
<evidence type="ECO:0000313" key="9">
    <source>
        <dbReference type="EMBL" id="AIQ62937.1"/>
    </source>
</evidence>
<dbReference type="KEGG" id="pste:PSTEL_07285"/>
<feature type="transmembrane region" description="Helical" evidence="8">
    <location>
        <begin position="217"/>
        <end position="242"/>
    </location>
</feature>
<dbReference type="EMBL" id="CP009286">
    <property type="protein sequence ID" value="AIQ62937.1"/>
    <property type="molecule type" value="Genomic_DNA"/>
</dbReference>
<keyword evidence="4" id="KW-0309">Germination</keyword>
<organism evidence="9 10">
    <name type="scientific">Paenibacillus stellifer</name>
    <dbReference type="NCBI Taxonomy" id="169760"/>
    <lineage>
        <taxon>Bacteria</taxon>
        <taxon>Bacillati</taxon>
        <taxon>Bacillota</taxon>
        <taxon>Bacilli</taxon>
        <taxon>Bacillales</taxon>
        <taxon>Paenibacillaceae</taxon>
        <taxon>Paenibacillus</taxon>
    </lineage>
</organism>
<evidence type="ECO:0000313" key="10">
    <source>
        <dbReference type="Proteomes" id="UP000029507"/>
    </source>
</evidence>
<evidence type="ECO:0000256" key="1">
    <source>
        <dbReference type="ARBA" id="ARBA00004141"/>
    </source>
</evidence>
<evidence type="ECO:0000256" key="4">
    <source>
        <dbReference type="ARBA" id="ARBA00022544"/>
    </source>
</evidence>
<keyword evidence="3" id="KW-0813">Transport</keyword>
<dbReference type="Gene3D" id="1.20.1740.10">
    <property type="entry name" value="Amino acid/polyamine transporter I"/>
    <property type="match status" value="1"/>
</dbReference>
<dbReference type="STRING" id="169760.PSTEL_07285"/>
<dbReference type="OrthoDB" id="2661055at2"/>